<proteinExistence type="predicted"/>
<dbReference type="EMBL" id="KI913118">
    <property type="protein sequence ID" value="ETV85503.1"/>
    <property type="molecule type" value="Genomic_DNA"/>
</dbReference>
<dbReference type="RefSeq" id="XP_009825521.1">
    <property type="nucleotide sequence ID" value="XM_009827219.1"/>
</dbReference>
<evidence type="ECO:0000313" key="1">
    <source>
        <dbReference type="EMBL" id="ETV85503.1"/>
    </source>
</evidence>
<reference evidence="1" key="1">
    <citation type="submission" date="2013-12" db="EMBL/GenBank/DDBJ databases">
        <title>The Genome Sequence of Aphanomyces astaci APO3.</title>
        <authorList>
            <consortium name="The Broad Institute Genomics Platform"/>
            <person name="Russ C."/>
            <person name="Tyler B."/>
            <person name="van West P."/>
            <person name="Dieguez-Uribeondo J."/>
            <person name="Young S.K."/>
            <person name="Zeng Q."/>
            <person name="Gargeya S."/>
            <person name="Fitzgerald M."/>
            <person name="Abouelleil A."/>
            <person name="Alvarado L."/>
            <person name="Chapman S.B."/>
            <person name="Gainer-Dewar J."/>
            <person name="Goldberg J."/>
            <person name="Griggs A."/>
            <person name="Gujja S."/>
            <person name="Hansen M."/>
            <person name="Howarth C."/>
            <person name="Imamovic A."/>
            <person name="Ireland A."/>
            <person name="Larimer J."/>
            <person name="McCowan C."/>
            <person name="Murphy C."/>
            <person name="Pearson M."/>
            <person name="Poon T.W."/>
            <person name="Priest M."/>
            <person name="Roberts A."/>
            <person name="Saif S."/>
            <person name="Shea T."/>
            <person name="Sykes S."/>
            <person name="Wortman J."/>
            <person name="Nusbaum C."/>
            <person name="Birren B."/>
        </authorList>
    </citation>
    <scope>NUCLEOTIDE SEQUENCE [LARGE SCALE GENOMIC DNA]</scope>
    <source>
        <strain evidence="1">APO3</strain>
    </source>
</reference>
<protein>
    <recommendedName>
        <fullName evidence="2">Core-binding (CB) domain-containing protein</fullName>
    </recommendedName>
</protein>
<organism evidence="1">
    <name type="scientific">Aphanomyces astaci</name>
    <name type="common">Crayfish plague agent</name>
    <dbReference type="NCBI Taxonomy" id="112090"/>
    <lineage>
        <taxon>Eukaryota</taxon>
        <taxon>Sar</taxon>
        <taxon>Stramenopiles</taxon>
        <taxon>Oomycota</taxon>
        <taxon>Saprolegniomycetes</taxon>
        <taxon>Saprolegniales</taxon>
        <taxon>Verrucalvaceae</taxon>
        <taxon>Aphanomyces</taxon>
    </lineage>
</organism>
<gene>
    <name evidence="1" type="ORF">H257_03225</name>
</gene>
<dbReference type="GeneID" id="20805221"/>
<dbReference type="AlphaFoldDB" id="W4H2W5"/>
<sequence>MSSTNSTFTIEGARRNRISASTRLGYKSGIRQVVLWALTSGKPELLMPSPETDGHDETLDLRVFGFENFLEFIVWTVREREVGMGALSGYRSAIKSLYIDQGVPLPEPYNIDIKVIFSGIRKTVAQDLQSGSKEFTGKKPMTFSLFEHLCSISMGLPDCRFTHVYLILSWNLMCRSKSTETIR</sequence>
<evidence type="ECO:0008006" key="2">
    <source>
        <dbReference type="Google" id="ProtNLM"/>
    </source>
</evidence>
<name>W4H2W5_APHAT</name>
<dbReference type="VEuPathDB" id="FungiDB:H257_03225"/>
<accession>W4H2W5</accession>
<dbReference type="OrthoDB" id="77432at2759"/>